<proteinExistence type="predicted"/>
<dbReference type="AlphaFoldDB" id="A0A318JNG8"/>
<reference evidence="1 2" key="1">
    <citation type="submission" date="2018-05" db="EMBL/GenBank/DDBJ databases">
        <title>Genomic Encyclopedia of Type Strains, Phase IV (KMG-IV): sequencing the most valuable type-strain genomes for metagenomic binning, comparative biology and taxonomic classification.</title>
        <authorList>
            <person name="Goeker M."/>
        </authorList>
    </citation>
    <scope>NUCLEOTIDE SEQUENCE [LARGE SCALE GENOMIC DNA]</scope>
    <source>
        <strain evidence="1 2">DSM 25134</strain>
    </source>
</reference>
<dbReference type="Proteomes" id="UP000248395">
    <property type="component" value="Unassembled WGS sequence"/>
</dbReference>
<dbReference type="RefSeq" id="WP_146215909.1">
    <property type="nucleotide sequence ID" value="NZ_LNQU01000050.1"/>
</dbReference>
<accession>A0A318JNG8</accession>
<comment type="caution">
    <text evidence="1">The sequence shown here is derived from an EMBL/GenBank/DDBJ whole genome shotgun (WGS) entry which is preliminary data.</text>
</comment>
<gene>
    <name evidence="1" type="ORF">DFR38_103100</name>
</gene>
<keyword evidence="2" id="KW-1185">Reference proteome</keyword>
<protein>
    <submittedName>
        <fullName evidence="1">Uncharacterized protein</fullName>
    </submittedName>
</protein>
<dbReference type="EMBL" id="QJKC01000003">
    <property type="protein sequence ID" value="PXX49920.1"/>
    <property type="molecule type" value="Genomic_DNA"/>
</dbReference>
<dbReference type="OrthoDB" id="8596273at2"/>
<evidence type="ECO:0000313" key="1">
    <source>
        <dbReference type="EMBL" id="PXX49920.1"/>
    </source>
</evidence>
<sequence length="75" mass="7167">MSTINGVAASTPPLSAYGVLRRDVQAVVGDVAGVATAIGHGLLAGSSATGSALGNGLSAVGDSLSTLGHTINTYV</sequence>
<evidence type="ECO:0000313" key="2">
    <source>
        <dbReference type="Proteomes" id="UP000248395"/>
    </source>
</evidence>
<name>A0A318JNG8_9NEIS</name>
<organism evidence="1 2">
    <name type="scientific">Aquitalea magnusonii</name>
    <dbReference type="NCBI Taxonomy" id="332411"/>
    <lineage>
        <taxon>Bacteria</taxon>
        <taxon>Pseudomonadati</taxon>
        <taxon>Pseudomonadota</taxon>
        <taxon>Betaproteobacteria</taxon>
        <taxon>Neisseriales</taxon>
        <taxon>Chromobacteriaceae</taxon>
        <taxon>Aquitalea</taxon>
    </lineage>
</organism>